<gene>
    <name evidence="2" type="ORF">NQ318_001754</name>
</gene>
<feature type="compositionally biased region" description="Polar residues" evidence="1">
    <location>
        <begin position="318"/>
        <end position="328"/>
    </location>
</feature>
<dbReference type="Proteomes" id="UP001162162">
    <property type="component" value="Unassembled WGS sequence"/>
</dbReference>
<comment type="caution">
    <text evidence="2">The sequence shown here is derived from an EMBL/GenBank/DDBJ whole genome shotgun (WGS) entry which is preliminary data.</text>
</comment>
<feature type="compositionally biased region" description="Basic and acidic residues" evidence="1">
    <location>
        <begin position="350"/>
        <end position="361"/>
    </location>
</feature>
<proteinExistence type="predicted"/>
<protein>
    <submittedName>
        <fullName evidence="2">Uncharacterized protein</fullName>
    </submittedName>
</protein>
<name>A0AAV8XSE5_9CUCU</name>
<evidence type="ECO:0000256" key="1">
    <source>
        <dbReference type="SAM" id="MobiDB-lite"/>
    </source>
</evidence>
<sequence length="361" mass="39394">MVHQQLALKYGLLAMAPASYKSEVAVMYWDRPIITDRTVDLDRLDILLINKEQRRGIIIDIAVSPTIFKRLNGRSLRRTRGEPKCGNETRRSAYGDYVHQWGIGYSKKFRIDPPAVGPIGSQSRLDVESLFFFVVFFNGLIVRISVYNLKQENTHIHQNEVPTAPGIPPLPGHNLRNVHVPQAISELRSVRQAEPSKPPNQESSKSLGDFFHKMHMAATKRCAYLLDESCGNGGIPGAGSDSDWLNQGFNPGKRGLNLFDEGSINGGISGISQDSDFLNTGFNPGKRCVNTMDEACNNGGIPGSGSDSDCNGGIPGSGSDSDWLNPNGLNPGKRRLGDDEGIPGAGQDNDWLHSGDTPGRR</sequence>
<dbReference type="EMBL" id="JAPWTK010000348">
    <property type="protein sequence ID" value="KAJ8941899.1"/>
    <property type="molecule type" value="Genomic_DNA"/>
</dbReference>
<evidence type="ECO:0000313" key="3">
    <source>
        <dbReference type="Proteomes" id="UP001162162"/>
    </source>
</evidence>
<keyword evidence="3" id="KW-1185">Reference proteome</keyword>
<organism evidence="2 3">
    <name type="scientific">Aromia moschata</name>
    <dbReference type="NCBI Taxonomy" id="1265417"/>
    <lineage>
        <taxon>Eukaryota</taxon>
        <taxon>Metazoa</taxon>
        <taxon>Ecdysozoa</taxon>
        <taxon>Arthropoda</taxon>
        <taxon>Hexapoda</taxon>
        <taxon>Insecta</taxon>
        <taxon>Pterygota</taxon>
        <taxon>Neoptera</taxon>
        <taxon>Endopterygota</taxon>
        <taxon>Coleoptera</taxon>
        <taxon>Polyphaga</taxon>
        <taxon>Cucujiformia</taxon>
        <taxon>Chrysomeloidea</taxon>
        <taxon>Cerambycidae</taxon>
        <taxon>Cerambycinae</taxon>
        <taxon>Callichromatini</taxon>
        <taxon>Aromia</taxon>
    </lineage>
</organism>
<accession>A0AAV8XSE5</accession>
<feature type="region of interest" description="Disordered" evidence="1">
    <location>
        <begin position="307"/>
        <end position="361"/>
    </location>
</feature>
<reference evidence="2" key="1">
    <citation type="journal article" date="2023" name="Insect Mol. Biol.">
        <title>Genome sequencing provides insights into the evolution of gene families encoding plant cell wall-degrading enzymes in longhorned beetles.</title>
        <authorList>
            <person name="Shin N.R."/>
            <person name="Okamura Y."/>
            <person name="Kirsch R."/>
            <person name="Pauchet Y."/>
        </authorList>
    </citation>
    <scope>NUCLEOTIDE SEQUENCE</scope>
    <source>
        <strain evidence="2">AMC_N1</strain>
    </source>
</reference>
<dbReference type="AlphaFoldDB" id="A0AAV8XSE5"/>
<evidence type="ECO:0000313" key="2">
    <source>
        <dbReference type="EMBL" id="KAJ8941899.1"/>
    </source>
</evidence>